<name>A0A1M7HXR5_9BACT</name>
<evidence type="ECO:0000313" key="5">
    <source>
        <dbReference type="EMBL" id="SHM33260.1"/>
    </source>
</evidence>
<dbReference type="RefSeq" id="WP_073090064.1">
    <property type="nucleotide sequence ID" value="NZ_FRCY01000001.1"/>
</dbReference>
<organism evidence="5 6">
    <name type="scientific">Cyclobacterium lianum</name>
    <dbReference type="NCBI Taxonomy" id="388280"/>
    <lineage>
        <taxon>Bacteria</taxon>
        <taxon>Pseudomonadati</taxon>
        <taxon>Bacteroidota</taxon>
        <taxon>Cytophagia</taxon>
        <taxon>Cytophagales</taxon>
        <taxon>Cyclobacteriaceae</taxon>
        <taxon>Cyclobacterium</taxon>
    </lineage>
</organism>
<gene>
    <name evidence="5" type="ORF">SAMN04488057_101104</name>
</gene>
<comment type="pathway">
    <text evidence="1">Metabolic intermediate biosynthesis; chorismate biosynthesis; chorismate from D-erythrose 4-phosphate and phosphoenolpyruvate: step 4/7.</text>
</comment>
<evidence type="ECO:0000256" key="3">
    <source>
        <dbReference type="ARBA" id="ARBA00023141"/>
    </source>
</evidence>
<dbReference type="Gene3D" id="3.40.50.720">
    <property type="entry name" value="NAD(P)-binding Rossmann-like Domain"/>
    <property type="match status" value="1"/>
</dbReference>
<dbReference type="SUPFAM" id="SSF51735">
    <property type="entry name" value="NAD(P)-binding Rossmann-fold domains"/>
    <property type="match status" value="1"/>
</dbReference>
<protein>
    <submittedName>
        <fullName evidence="5">Shikimate dehydrogenase</fullName>
    </submittedName>
</protein>
<sequence>MKKFGLIGYPLTHSFSKKYFTEKFEREGKTWCQYELYEIPDIQAFPSVLAKEPLLMGLNVTIPYKEQVIPFLDRLNPACEAIGAVNCIKVSPTELVGYNTDYFGFKTSLLAWLGEERPPALVLGTGGASKAVAQALKDLHISYLKVSRSPEPNSIDTIDYKVLREKRELMQEYPLVINTTPLGTFPKTEAMPDIPLEFLNAGHWLYDLVYNPTTTALMREAAARGAKTKNGLEMLHLQAEAAWEIWNE</sequence>
<keyword evidence="6" id="KW-1185">Reference proteome</keyword>
<evidence type="ECO:0000256" key="2">
    <source>
        <dbReference type="ARBA" id="ARBA00023002"/>
    </source>
</evidence>
<dbReference type="GO" id="GO:0050661">
    <property type="term" value="F:NADP binding"/>
    <property type="evidence" value="ECO:0007669"/>
    <property type="project" value="TreeGrafter"/>
</dbReference>
<proteinExistence type="predicted"/>
<evidence type="ECO:0000313" key="6">
    <source>
        <dbReference type="Proteomes" id="UP000184513"/>
    </source>
</evidence>
<dbReference type="GO" id="GO:0019632">
    <property type="term" value="P:shikimate metabolic process"/>
    <property type="evidence" value="ECO:0007669"/>
    <property type="project" value="TreeGrafter"/>
</dbReference>
<dbReference type="InterPro" id="IPR036291">
    <property type="entry name" value="NAD(P)-bd_dom_sf"/>
</dbReference>
<dbReference type="SUPFAM" id="SSF53223">
    <property type="entry name" value="Aminoacid dehydrogenase-like, N-terminal domain"/>
    <property type="match status" value="1"/>
</dbReference>
<dbReference type="PANTHER" id="PTHR21089:SF1">
    <property type="entry name" value="BIFUNCTIONAL 3-DEHYDROQUINATE DEHYDRATASE_SHIKIMATE DEHYDROGENASE, CHLOROPLASTIC"/>
    <property type="match status" value="1"/>
</dbReference>
<dbReference type="STRING" id="388280.SAMN04488057_101104"/>
<dbReference type="Gene3D" id="3.40.50.10860">
    <property type="entry name" value="Leucine Dehydrogenase, chain A, domain 1"/>
    <property type="match status" value="1"/>
</dbReference>
<dbReference type="Proteomes" id="UP000184513">
    <property type="component" value="Unassembled WGS sequence"/>
</dbReference>
<accession>A0A1M7HXR5</accession>
<dbReference type="GO" id="GO:0004764">
    <property type="term" value="F:shikimate 3-dehydrogenase (NADP+) activity"/>
    <property type="evidence" value="ECO:0007669"/>
    <property type="project" value="InterPro"/>
</dbReference>
<dbReference type="CDD" id="cd01065">
    <property type="entry name" value="NAD_bind_Shikimate_DH"/>
    <property type="match status" value="1"/>
</dbReference>
<dbReference type="InterPro" id="IPR013708">
    <property type="entry name" value="Shikimate_DH-bd_N"/>
</dbReference>
<keyword evidence="3" id="KW-0057">Aromatic amino acid biosynthesis</keyword>
<dbReference type="PANTHER" id="PTHR21089">
    <property type="entry name" value="SHIKIMATE DEHYDROGENASE"/>
    <property type="match status" value="1"/>
</dbReference>
<dbReference type="GO" id="GO:0005829">
    <property type="term" value="C:cytosol"/>
    <property type="evidence" value="ECO:0007669"/>
    <property type="project" value="TreeGrafter"/>
</dbReference>
<dbReference type="GO" id="GO:0009423">
    <property type="term" value="P:chorismate biosynthetic process"/>
    <property type="evidence" value="ECO:0007669"/>
    <property type="project" value="TreeGrafter"/>
</dbReference>
<dbReference type="InterPro" id="IPR046346">
    <property type="entry name" value="Aminoacid_DH-like_N_sf"/>
</dbReference>
<keyword evidence="3" id="KW-0028">Amino-acid biosynthesis</keyword>
<dbReference type="GO" id="GO:0009073">
    <property type="term" value="P:aromatic amino acid family biosynthetic process"/>
    <property type="evidence" value="ECO:0007669"/>
    <property type="project" value="UniProtKB-KW"/>
</dbReference>
<keyword evidence="2" id="KW-0560">Oxidoreductase</keyword>
<evidence type="ECO:0000256" key="1">
    <source>
        <dbReference type="ARBA" id="ARBA00004871"/>
    </source>
</evidence>
<dbReference type="EMBL" id="FRCY01000001">
    <property type="protein sequence ID" value="SHM33260.1"/>
    <property type="molecule type" value="Genomic_DNA"/>
</dbReference>
<dbReference type="Pfam" id="PF08501">
    <property type="entry name" value="Shikimate_dh_N"/>
    <property type="match status" value="1"/>
</dbReference>
<evidence type="ECO:0000259" key="4">
    <source>
        <dbReference type="Pfam" id="PF08501"/>
    </source>
</evidence>
<dbReference type="AlphaFoldDB" id="A0A1M7HXR5"/>
<dbReference type="InterPro" id="IPR022893">
    <property type="entry name" value="Shikimate_DH_fam"/>
</dbReference>
<feature type="domain" description="Shikimate dehydrogenase substrate binding N-terminal" evidence="4">
    <location>
        <begin position="6"/>
        <end position="88"/>
    </location>
</feature>
<reference evidence="5 6" key="1">
    <citation type="submission" date="2016-11" db="EMBL/GenBank/DDBJ databases">
        <authorList>
            <person name="Jaros S."/>
            <person name="Januszkiewicz K."/>
            <person name="Wedrychowicz H."/>
        </authorList>
    </citation>
    <scope>NUCLEOTIDE SEQUENCE [LARGE SCALE GENOMIC DNA]</scope>
    <source>
        <strain evidence="5 6">CGMCC 1.6102</strain>
    </source>
</reference>
<dbReference type="OrthoDB" id="9792692at2"/>